<keyword evidence="4 5" id="KW-0472">Membrane</keyword>
<evidence type="ECO:0000256" key="5">
    <source>
        <dbReference type="SAM" id="Phobius"/>
    </source>
</evidence>
<keyword evidence="8" id="KW-1185">Reference proteome</keyword>
<feature type="transmembrane region" description="Helical" evidence="5">
    <location>
        <begin position="102"/>
        <end position="124"/>
    </location>
</feature>
<comment type="subcellular location">
    <subcellularLocation>
        <location evidence="1">Membrane</location>
        <topology evidence="1">Multi-pass membrane protein</topology>
    </subcellularLocation>
</comment>
<evidence type="ECO:0000313" key="8">
    <source>
        <dbReference type="Proteomes" id="UP000184073"/>
    </source>
</evidence>
<dbReference type="OrthoDB" id="3900342at2759"/>
<reference evidence="8" key="1">
    <citation type="journal article" date="2017" name="Genome Biol.">
        <title>Comparative genomics reveals high biological diversity and specific adaptations in the industrially and medically important fungal genus Aspergillus.</title>
        <authorList>
            <person name="de Vries R.P."/>
            <person name="Riley R."/>
            <person name="Wiebenga A."/>
            <person name="Aguilar-Osorio G."/>
            <person name="Amillis S."/>
            <person name="Uchima C.A."/>
            <person name="Anderluh G."/>
            <person name="Asadollahi M."/>
            <person name="Askin M."/>
            <person name="Barry K."/>
            <person name="Battaglia E."/>
            <person name="Bayram O."/>
            <person name="Benocci T."/>
            <person name="Braus-Stromeyer S.A."/>
            <person name="Caldana C."/>
            <person name="Canovas D."/>
            <person name="Cerqueira G.C."/>
            <person name="Chen F."/>
            <person name="Chen W."/>
            <person name="Choi C."/>
            <person name="Clum A."/>
            <person name="Dos Santos R.A."/>
            <person name="Damasio A.R."/>
            <person name="Diallinas G."/>
            <person name="Emri T."/>
            <person name="Fekete E."/>
            <person name="Flipphi M."/>
            <person name="Freyberg S."/>
            <person name="Gallo A."/>
            <person name="Gournas C."/>
            <person name="Habgood R."/>
            <person name="Hainaut M."/>
            <person name="Harispe M.L."/>
            <person name="Henrissat B."/>
            <person name="Hilden K.S."/>
            <person name="Hope R."/>
            <person name="Hossain A."/>
            <person name="Karabika E."/>
            <person name="Karaffa L."/>
            <person name="Karanyi Z."/>
            <person name="Krasevec N."/>
            <person name="Kuo A."/>
            <person name="Kusch H."/>
            <person name="LaButti K."/>
            <person name="Lagendijk E.L."/>
            <person name="Lapidus A."/>
            <person name="Levasseur A."/>
            <person name="Lindquist E."/>
            <person name="Lipzen A."/>
            <person name="Logrieco A.F."/>
            <person name="MacCabe A."/>
            <person name="Maekelae M.R."/>
            <person name="Malavazi I."/>
            <person name="Melin P."/>
            <person name="Meyer V."/>
            <person name="Mielnichuk N."/>
            <person name="Miskei M."/>
            <person name="Molnar A.P."/>
            <person name="Mule G."/>
            <person name="Ngan C.Y."/>
            <person name="Orejas M."/>
            <person name="Orosz E."/>
            <person name="Ouedraogo J.P."/>
            <person name="Overkamp K.M."/>
            <person name="Park H.-S."/>
            <person name="Perrone G."/>
            <person name="Piumi F."/>
            <person name="Punt P.J."/>
            <person name="Ram A.F."/>
            <person name="Ramon A."/>
            <person name="Rauscher S."/>
            <person name="Record E."/>
            <person name="Riano-Pachon D.M."/>
            <person name="Robert V."/>
            <person name="Roehrig J."/>
            <person name="Ruller R."/>
            <person name="Salamov A."/>
            <person name="Salih N.S."/>
            <person name="Samson R.A."/>
            <person name="Sandor E."/>
            <person name="Sanguinetti M."/>
            <person name="Schuetze T."/>
            <person name="Sepcic K."/>
            <person name="Shelest E."/>
            <person name="Sherlock G."/>
            <person name="Sophianopoulou V."/>
            <person name="Squina F.M."/>
            <person name="Sun H."/>
            <person name="Susca A."/>
            <person name="Todd R.B."/>
            <person name="Tsang A."/>
            <person name="Unkles S.E."/>
            <person name="van de Wiele N."/>
            <person name="van Rossen-Uffink D."/>
            <person name="Oliveira J.V."/>
            <person name="Vesth T.C."/>
            <person name="Visser J."/>
            <person name="Yu J.-H."/>
            <person name="Zhou M."/>
            <person name="Andersen M.R."/>
            <person name="Archer D.B."/>
            <person name="Baker S.E."/>
            <person name="Benoit I."/>
            <person name="Brakhage A.A."/>
            <person name="Braus G.H."/>
            <person name="Fischer R."/>
            <person name="Frisvad J.C."/>
            <person name="Goldman G.H."/>
            <person name="Houbraken J."/>
            <person name="Oakley B."/>
            <person name="Pocsi I."/>
            <person name="Scazzocchio C."/>
            <person name="Seiboth B."/>
            <person name="vanKuyk P.A."/>
            <person name="Wortman J."/>
            <person name="Dyer P.S."/>
            <person name="Grigoriev I.V."/>
        </authorList>
    </citation>
    <scope>NUCLEOTIDE SEQUENCE [LARGE SCALE GENOMIC DNA]</scope>
    <source>
        <strain evidence="8">CBS 583.65</strain>
    </source>
</reference>
<dbReference type="RefSeq" id="XP_040672045.1">
    <property type="nucleotide sequence ID" value="XM_040810523.1"/>
</dbReference>
<dbReference type="GO" id="GO:0015171">
    <property type="term" value="F:amino acid transmembrane transporter activity"/>
    <property type="evidence" value="ECO:0007669"/>
    <property type="project" value="TreeGrafter"/>
</dbReference>
<dbReference type="Proteomes" id="UP000184073">
    <property type="component" value="Unassembled WGS sequence"/>
</dbReference>
<evidence type="ECO:0000313" key="7">
    <source>
        <dbReference type="EMBL" id="OJJ06283.1"/>
    </source>
</evidence>
<dbReference type="Gene3D" id="1.20.1740.10">
    <property type="entry name" value="Amino acid/polyamine transporter I"/>
    <property type="match status" value="1"/>
</dbReference>
<feature type="transmembrane region" description="Helical" evidence="5">
    <location>
        <begin position="60"/>
        <end position="82"/>
    </location>
</feature>
<dbReference type="GO" id="GO:0016020">
    <property type="term" value="C:membrane"/>
    <property type="evidence" value="ECO:0007669"/>
    <property type="project" value="UniProtKB-SubCell"/>
</dbReference>
<keyword evidence="2 5" id="KW-0812">Transmembrane</keyword>
<dbReference type="VEuPathDB" id="FungiDB:ASPVEDRAFT_317494"/>
<evidence type="ECO:0000256" key="2">
    <source>
        <dbReference type="ARBA" id="ARBA00022692"/>
    </source>
</evidence>
<dbReference type="PANTHER" id="PTHR43341">
    <property type="entry name" value="AMINO ACID PERMEASE"/>
    <property type="match status" value="1"/>
</dbReference>
<evidence type="ECO:0000259" key="6">
    <source>
        <dbReference type="Pfam" id="PF00324"/>
    </source>
</evidence>
<dbReference type="InterPro" id="IPR050524">
    <property type="entry name" value="APC_YAT"/>
</dbReference>
<evidence type="ECO:0000256" key="4">
    <source>
        <dbReference type="ARBA" id="ARBA00023136"/>
    </source>
</evidence>
<dbReference type="Pfam" id="PF00324">
    <property type="entry name" value="AA_permease"/>
    <property type="match status" value="1"/>
</dbReference>
<feature type="domain" description="Amino acid permease/ SLC12A" evidence="6">
    <location>
        <begin position="2"/>
        <end position="124"/>
    </location>
</feature>
<name>A0A1L9PXU1_ASPVE</name>
<dbReference type="GeneID" id="63726034"/>
<dbReference type="InterPro" id="IPR004841">
    <property type="entry name" value="AA-permease/SLC12A_dom"/>
</dbReference>
<accession>A0A1L9PXU1</accession>
<evidence type="ECO:0000256" key="1">
    <source>
        <dbReference type="ARBA" id="ARBA00004141"/>
    </source>
</evidence>
<dbReference type="PANTHER" id="PTHR43341:SF39">
    <property type="entry name" value="AMINO ACID TRANSPORTER (EUROFUNG)-RELATED"/>
    <property type="match status" value="1"/>
</dbReference>
<sequence length="126" mass="14215">MGTRYLYALAQNNQAPKLFLRCTNRGIPIWALLATTSISFFTFMSIGSSSSVAFQWFQKLTTVSTLSTWISICIAYMHFHAALEAQKVNRASLPFSFPLQPYLTYCTLEYLCMVVFFSGFDYIAGG</sequence>
<dbReference type="AlphaFoldDB" id="A0A1L9PXU1"/>
<dbReference type="STRING" id="1036611.A0A1L9PXU1"/>
<dbReference type="EMBL" id="KV878134">
    <property type="protein sequence ID" value="OJJ06283.1"/>
    <property type="molecule type" value="Genomic_DNA"/>
</dbReference>
<protein>
    <recommendedName>
        <fullName evidence="6">Amino acid permease/ SLC12A domain-containing protein</fullName>
    </recommendedName>
</protein>
<gene>
    <name evidence="7" type="ORF">ASPVEDRAFT_317494</name>
</gene>
<keyword evidence="3 5" id="KW-1133">Transmembrane helix</keyword>
<proteinExistence type="predicted"/>
<evidence type="ECO:0000256" key="3">
    <source>
        <dbReference type="ARBA" id="ARBA00022989"/>
    </source>
</evidence>
<feature type="transmembrane region" description="Helical" evidence="5">
    <location>
        <begin position="27"/>
        <end position="48"/>
    </location>
</feature>
<organism evidence="7 8">
    <name type="scientific">Aspergillus versicolor CBS 583.65</name>
    <dbReference type="NCBI Taxonomy" id="1036611"/>
    <lineage>
        <taxon>Eukaryota</taxon>
        <taxon>Fungi</taxon>
        <taxon>Dikarya</taxon>
        <taxon>Ascomycota</taxon>
        <taxon>Pezizomycotina</taxon>
        <taxon>Eurotiomycetes</taxon>
        <taxon>Eurotiomycetidae</taxon>
        <taxon>Eurotiales</taxon>
        <taxon>Aspergillaceae</taxon>
        <taxon>Aspergillus</taxon>
        <taxon>Aspergillus subgen. Nidulantes</taxon>
    </lineage>
</organism>